<dbReference type="GO" id="GO:0009535">
    <property type="term" value="C:chloroplast thylakoid membrane"/>
    <property type="evidence" value="ECO:0007669"/>
    <property type="project" value="UniProtKB-SubCell"/>
</dbReference>
<feature type="transmembrane region" description="Helical" evidence="20">
    <location>
        <begin position="187"/>
        <end position="203"/>
    </location>
</feature>
<evidence type="ECO:0000256" key="12">
    <source>
        <dbReference type="ARBA" id="ARBA00022957"/>
    </source>
</evidence>
<keyword evidence="10 20" id="KW-0874">Quinone</keyword>
<evidence type="ECO:0000256" key="16">
    <source>
        <dbReference type="ARBA" id="ARBA00023078"/>
    </source>
</evidence>
<comment type="subcellular location">
    <subcellularLocation>
        <location evidence="2 20">Plastid</location>
        <location evidence="2 20">Chloroplast thylakoid membrane</location>
        <topology evidence="2 20">Multi-pass membrane protein</topology>
    </subcellularLocation>
</comment>
<evidence type="ECO:0000256" key="11">
    <source>
        <dbReference type="ARBA" id="ARBA00022857"/>
    </source>
</evidence>
<evidence type="ECO:0000256" key="9">
    <source>
        <dbReference type="ARBA" id="ARBA00022692"/>
    </source>
</evidence>
<evidence type="ECO:0000256" key="13">
    <source>
        <dbReference type="ARBA" id="ARBA00022967"/>
    </source>
</evidence>
<evidence type="ECO:0000256" key="17">
    <source>
        <dbReference type="ARBA" id="ARBA00023136"/>
    </source>
</evidence>
<feature type="transmembrane region" description="Helical" evidence="20">
    <location>
        <begin position="293"/>
        <end position="311"/>
    </location>
</feature>
<dbReference type="PANTHER" id="PTHR42829:SF2">
    <property type="entry name" value="NADH-UBIQUINONE OXIDOREDUCTASE CHAIN 5"/>
    <property type="match status" value="1"/>
</dbReference>
<comment type="catalytic activity">
    <reaction evidence="18 20">
        <text>a plastoquinone + NADPH + (n+1) H(+)(in) = a plastoquinol + NADP(+) + n H(+)(out)</text>
        <dbReference type="Rhea" id="RHEA:42612"/>
        <dbReference type="Rhea" id="RHEA-COMP:9561"/>
        <dbReference type="Rhea" id="RHEA-COMP:9562"/>
        <dbReference type="ChEBI" id="CHEBI:15378"/>
        <dbReference type="ChEBI" id="CHEBI:17757"/>
        <dbReference type="ChEBI" id="CHEBI:57783"/>
        <dbReference type="ChEBI" id="CHEBI:58349"/>
        <dbReference type="ChEBI" id="CHEBI:62192"/>
    </reaction>
</comment>
<evidence type="ECO:0000256" key="20">
    <source>
        <dbReference type="RuleBase" id="RU364062"/>
    </source>
</evidence>
<dbReference type="InterPro" id="IPR001750">
    <property type="entry name" value="ND/Mrp_TM"/>
</dbReference>
<keyword evidence="17 20" id="KW-0472">Membrane</keyword>
<feature type="transmembrane region" description="Helical" evidence="20">
    <location>
        <begin position="85"/>
        <end position="109"/>
    </location>
</feature>
<keyword evidence="15 20" id="KW-0520">NAD</keyword>
<dbReference type="NCBIfam" id="NF005141">
    <property type="entry name" value="PRK06590.1"/>
    <property type="match status" value="1"/>
</dbReference>
<name>A0A0P1A2Q5_9ASTR</name>
<feature type="domain" description="NADH-Ubiquinone oxidoreductase (complex I) chain 5 N-terminal" evidence="22">
    <location>
        <begin position="75"/>
        <end position="125"/>
    </location>
</feature>
<keyword evidence="7 20" id="KW-0150">Chloroplast</keyword>
<dbReference type="GO" id="GO:0048038">
    <property type="term" value="F:quinone binding"/>
    <property type="evidence" value="ECO:0007669"/>
    <property type="project" value="UniProtKB-KW"/>
</dbReference>
<dbReference type="PRINTS" id="PR01435">
    <property type="entry name" value="NPOXDRDTASE5"/>
</dbReference>
<accession>A0A0P1A2Q5</accession>
<feature type="transmembrane region" description="Helical" evidence="20">
    <location>
        <begin position="145"/>
        <end position="166"/>
    </location>
</feature>
<dbReference type="EMBL" id="LN607700">
    <property type="protein sequence ID" value="CEF90091.1"/>
    <property type="molecule type" value="Genomic_DNA"/>
</dbReference>
<evidence type="ECO:0000256" key="15">
    <source>
        <dbReference type="ARBA" id="ARBA00023027"/>
    </source>
</evidence>
<comment type="subunit">
    <text evidence="4 20">NDH is composed of at least 16 different subunits, 5 of which are encoded in the nucleus.</text>
</comment>
<dbReference type="NCBIfam" id="TIGR01974">
    <property type="entry name" value="NDH_I_L"/>
    <property type="match status" value="1"/>
</dbReference>
<keyword evidence="13" id="KW-1278">Translocase</keyword>
<comment type="catalytic activity">
    <reaction evidence="19 20">
        <text>a plastoquinone + NADH + (n+1) H(+)(in) = a plastoquinol + NAD(+) + n H(+)(out)</text>
        <dbReference type="Rhea" id="RHEA:42608"/>
        <dbReference type="Rhea" id="RHEA-COMP:9561"/>
        <dbReference type="Rhea" id="RHEA-COMP:9562"/>
        <dbReference type="ChEBI" id="CHEBI:15378"/>
        <dbReference type="ChEBI" id="CHEBI:17757"/>
        <dbReference type="ChEBI" id="CHEBI:57540"/>
        <dbReference type="ChEBI" id="CHEBI:57945"/>
        <dbReference type="ChEBI" id="CHEBI:62192"/>
    </reaction>
</comment>
<organism evidence="24">
    <name type="scientific">Sphaeranthus wattii</name>
    <dbReference type="NCBI Taxonomy" id="1548669"/>
    <lineage>
        <taxon>Eukaryota</taxon>
        <taxon>Viridiplantae</taxon>
        <taxon>Streptophyta</taxon>
        <taxon>Embryophyta</taxon>
        <taxon>Tracheophyta</taxon>
        <taxon>Spermatophyta</taxon>
        <taxon>Magnoliopsida</taxon>
        <taxon>eudicotyledons</taxon>
        <taxon>Gunneridae</taxon>
        <taxon>Pentapetalae</taxon>
        <taxon>asterids</taxon>
        <taxon>campanulids</taxon>
        <taxon>Asterales</taxon>
        <taxon>Asteraceae</taxon>
        <taxon>Asteroideae</taxon>
        <taxon>Inuleae</taxon>
        <taxon>Plucheinae</taxon>
        <taxon>Sphaeranthus</taxon>
    </lineage>
</organism>
<feature type="transmembrane region" description="Helical" evidence="20">
    <location>
        <begin position="550"/>
        <end position="571"/>
    </location>
</feature>
<evidence type="ECO:0000256" key="10">
    <source>
        <dbReference type="ARBA" id="ARBA00022719"/>
    </source>
</evidence>
<evidence type="ECO:0000256" key="19">
    <source>
        <dbReference type="ARBA" id="ARBA00048026"/>
    </source>
</evidence>
<evidence type="ECO:0000256" key="18">
    <source>
        <dbReference type="ARBA" id="ARBA00047726"/>
    </source>
</evidence>
<evidence type="ECO:0000256" key="2">
    <source>
        <dbReference type="ARBA" id="ARBA00004454"/>
    </source>
</evidence>
<dbReference type="Pfam" id="PF01010">
    <property type="entry name" value="Proton_antipo_C"/>
    <property type="match status" value="1"/>
</dbReference>
<evidence type="ECO:0000256" key="1">
    <source>
        <dbReference type="ARBA" id="ARBA00004059"/>
    </source>
</evidence>
<keyword evidence="6 20" id="KW-0813">Transport</keyword>
<keyword evidence="9 20" id="KW-0812">Transmembrane</keyword>
<sequence>MEQTYQYAWIIPFLPLPVPMLIGLGLLLFPTATKSLRRMWAFQSVLLLSIVMIFSMNLSIQQINSSSVHQYVWSWIINNDFSLEFGYLIDPLTSIMSILITTVGIMVLIYSDNYMSHDHGYLRFFAYMSFFSTSMLGLVTSSNLIQIYIFWELVGICSYLLIGFWFTRPVAAKACQKAFVTNRVGDFGLLLGILGFYWVTGSFEFRDLFQIFNNLISNNEVNFVFVTLCAVLLFAGAIAKSAQFPLHVWLPDAMEGPTPISALIHAATMVAAGIFLVARLMPLFIVIPHIMNFISLIGIITVFLGATLALAQKDIKRGLAYSTMSQLGYMMLALGMGSYRSALFHLITHAYSKALLFLGSGSVIHSMEALVGYCPKKSQNMVLMGGLTKHVPITKNSFLLGTLSLCGIPPLACFWSKDEILNDSWLYSPIFAIIAWSTAGLTAFYMCRIYLLTFEGHLNVHFQNYSGKRNTPLYSISLWGKEGSKISNKNFCLVTLLKMKKNGCPSFFSNSNKVYKMDENAKNMIQPFLYIPNFGNTKTSLYPSESDNTMLFPILILILFTLFVGFLGIPFNQDVDILSKWLTPSINLLHKNSNNSIDWYEFCKDAVFSVSIASFGIFIAFFLYKPVYSSFQNLDLINSFVKNGPKRNFSDKIKNTIYDWSYNRGYIDAFYGTFFTVGMRKLAEFTHFFDRRIIDGIPNGVGLLSFFVAEVIKSVGGGRISSYLFFYFSYVSIFLLIYYFLHL</sequence>
<gene>
    <name evidence="20 24" type="primary">ndhF</name>
</gene>
<feature type="transmembrane region" description="Helical" evidence="20">
    <location>
        <begin position="6"/>
        <end position="28"/>
    </location>
</feature>
<dbReference type="EC" id="7.1.1.-" evidence="20"/>
<evidence type="ECO:0000259" key="23">
    <source>
        <dbReference type="Pfam" id="PF01010"/>
    </source>
</evidence>
<evidence type="ECO:0000256" key="5">
    <source>
        <dbReference type="ARBA" id="ARBA00018648"/>
    </source>
</evidence>
<dbReference type="PRINTS" id="PR01434">
    <property type="entry name" value="NADHDHGNASE5"/>
</dbReference>
<dbReference type="InterPro" id="IPR018393">
    <property type="entry name" value="NADHpl_OxRdtase_5_subgr"/>
</dbReference>
<evidence type="ECO:0000256" key="14">
    <source>
        <dbReference type="ARBA" id="ARBA00022989"/>
    </source>
</evidence>
<feature type="transmembrane region" description="Helical" evidence="20">
    <location>
        <begin position="606"/>
        <end position="624"/>
    </location>
</feature>
<dbReference type="InterPro" id="IPR001516">
    <property type="entry name" value="Proton_antipo_N"/>
</dbReference>
<protein>
    <recommendedName>
        <fullName evidence="5 20">NAD(P)H-quinone oxidoreductase subunit 5, chloroplastic</fullName>
        <ecNumber evidence="20">7.1.1.-</ecNumber>
    </recommendedName>
    <alternativeName>
        <fullName evidence="20">NADH-plastoquinone oxidoreductase subunit 5</fullName>
    </alternativeName>
</protein>
<evidence type="ECO:0000256" key="8">
    <source>
        <dbReference type="ARBA" id="ARBA00022640"/>
    </source>
</evidence>
<dbReference type="AlphaFoldDB" id="A0A0P1A2Q5"/>
<dbReference type="GO" id="GO:0042773">
    <property type="term" value="P:ATP synthesis coupled electron transport"/>
    <property type="evidence" value="ECO:0007669"/>
    <property type="project" value="InterPro"/>
</dbReference>
<dbReference type="PANTHER" id="PTHR42829">
    <property type="entry name" value="NADH-UBIQUINONE OXIDOREDUCTASE CHAIN 5"/>
    <property type="match status" value="1"/>
</dbReference>
<evidence type="ECO:0000256" key="3">
    <source>
        <dbReference type="ARBA" id="ARBA00008200"/>
    </source>
</evidence>
<evidence type="ECO:0000256" key="7">
    <source>
        <dbReference type="ARBA" id="ARBA00022528"/>
    </source>
</evidence>
<keyword evidence="11 20" id="KW-0521">NADP</keyword>
<dbReference type="GO" id="GO:0015990">
    <property type="term" value="P:electron transport coupled proton transport"/>
    <property type="evidence" value="ECO:0007669"/>
    <property type="project" value="TreeGrafter"/>
</dbReference>
<feature type="transmembrane region" description="Helical" evidence="20">
    <location>
        <begin position="263"/>
        <end position="287"/>
    </location>
</feature>
<dbReference type="Pfam" id="PF00662">
    <property type="entry name" value="Proton_antipo_N"/>
    <property type="match status" value="1"/>
</dbReference>
<comment type="function">
    <text evidence="1 20">NDH shuttles electrons from NAD(P)H:plastoquinone, via FMN and iron-sulfur (Fe-S) centers, to quinones in the photosynthetic chain and possibly in a chloroplast respiratory chain. The immediate electron acceptor for the enzyme in this species is believed to be plastoquinone. Couples the redox reaction to proton translocation, and thus conserves the redox energy in a proton gradient.</text>
</comment>
<feature type="transmembrane region" description="Helical" evidence="20">
    <location>
        <begin position="723"/>
        <end position="741"/>
    </location>
</feature>
<evidence type="ECO:0000256" key="6">
    <source>
        <dbReference type="ARBA" id="ARBA00022448"/>
    </source>
</evidence>
<reference evidence="24" key="1">
    <citation type="submission" date="2014-09" db="EMBL/GenBank/DDBJ databases">
        <title>Phylogeny of the Inuleae (Asteraceae) with special emphasis on the Inuleae-Plucheinae.</title>
        <authorList>
            <person name="Nylinder S."/>
            <person name="Anderberg A.A."/>
        </authorList>
    </citation>
    <scope>NUCLEOTIDE SEQUENCE</scope>
</reference>
<evidence type="ECO:0000313" key="24">
    <source>
        <dbReference type="EMBL" id="CEF90091.1"/>
    </source>
</evidence>
<feature type="transmembrane region" description="Helical" evidence="20">
    <location>
        <begin position="327"/>
        <end position="348"/>
    </location>
</feature>
<keyword evidence="8 20" id="KW-0934">Plastid</keyword>
<feature type="domain" description="NADH:quinone oxidoreductase/Mrp antiporter transmembrane" evidence="21">
    <location>
        <begin position="141"/>
        <end position="441"/>
    </location>
</feature>
<feature type="domain" description="NADH:ubiquinone/plastoquinone oxidoreductase chloroplast chain 5 C-terminal" evidence="23">
    <location>
        <begin position="448"/>
        <end position="690"/>
    </location>
</feature>
<keyword evidence="12 20" id="KW-0618">Plastoquinone</keyword>
<feature type="transmembrane region" description="Helical" evidence="20">
    <location>
        <begin position="40"/>
        <end position="60"/>
    </location>
</feature>
<feature type="transmembrane region" description="Helical" evidence="20">
    <location>
        <begin position="354"/>
        <end position="375"/>
    </location>
</feature>
<feature type="transmembrane region" description="Helical" evidence="20">
    <location>
        <begin position="223"/>
        <end position="242"/>
    </location>
</feature>
<dbReference type="Gene3D" id="1.20.5.2700">
    <property type="match status" value="1"/>
</dbReference>
<evidence type="ECO:0000256" key="4">
    <source>
        <dbReference type="ARBA" id="ARBA00011199"/>
    </source>
</evidence>
<evidence type="ECO:0000259" key="22">
    <source>
        <dbReference type="Pfam" id="PF00662"/>
    </source>
</evidence>
<feature type="transmembrane region" description="Helical" evidence="20">
    <location>
        <begin position="121"/>
        <end position="139"/>
    </location>
</feature>
<comment type="similarity">
    <text evidence="3 20">Belongs to the complex I subunit 5 family.</text>
</comment>
<dbReference type="InterPro" id="IPR002128">
    <property type="entry name" value="NADH_UbQ_OxRdtase_chlpt_su5_C"/>
</dbReference>
<dbReference type="GO" id="GO:0008137">
    <property type="term" value="F:NADH dehydrogenase (ubiquinone) activity"/>
    <property type="evidence" value="ECO:0007669"/>
    <property type="project" value="InterPro"/>
</dbReference>
<geneLocation type="chloroplast" evidence="24"/>
<dbReference type="GO" id="GO:0003954">
    <property type="term" value="F:NADH dehydrogenase activity"/>
    <property type="evidence" value="ECO:0007669"/>
    <property type="project" value="TreeGrafter"/>
</dbReference>
<dbReference type="Pfam" id="PF00361">
    <property type="entry name" value="Proton_antipo_M"/>
    <property type="match status" value="1"/>
</dbReference>
<evidence type="ECO:0000259" key="21">
    <source>
        <dbReference type="Pfam" id="PF00361"/>
    </source>
</evidence>
<keyword evidence="16 20" id="KW-0793">Thylakoid</keyword>
<proteinExistence type="inferred from homology"/>
<feature type="transmembrane region" description="Helical" evidence="20">
    <location>
        <begin position="396"/>
        <end position="417"/>
    </location>
</feature>
<feature type="transmembrane region" description="Helical" evidence="20">
    <location>
        <begin position="429"/>
        <end position="451"/>
    </location>
</feature>
<keyword evidence="14 20" id="KW-1133">Transmembrane helix</keyword>
<dbReference type="InterPro" id="IPR003945">
    <property type="entry name" value="NU5C-like"/>
</dbReference>